<dbReference type="Proteomes" id="UP000887565">
    <property type="component" value="Unplaced"/>
</dbReference>
<protein>
    <submittedName>
        <fullName evidence="2">Uncharacterized protein</fullName>
    </submittedName>
</protein>
<evidence type="ECO:0000313" key="2">
    <source>
        <dbReference type="WBParaSite" id="nRc.2.0.1.t14804-RA"/>
    </source>
</evidence>
<dbReference type="AlphaFoldDB" id="A0A915ILR0"/>
<reference evidence="2" key="1">
    <citation type="submission" date="2022-11" db="UniProtKB">
        <authorList>
            <consortium name="WormBaseParasite"/>
        </authorList>
    </citation>
    <scope>IDENTIFICATION</scope>
</reference>
<name>A0A915ILR0_ROMCU</name>
<dbReference type="WBParaSite" id="nRc.2.0.1.t14804-RA">
    <property type="protein sequence ID" value="nRc.2.0.1.t14804-RA"/>
    <property type="gene ID" value="nRc.2.0.1.g14804"/>
</dbReference>
<accession>A0A915ILR0</accession>
<organism evidence="1 2">
    <name type="scientific">Romanomermis culicivorax</name>
    <name type="common">Nematode worm</name>
    <dbReference type="NCBI Taxonomy" id="13658"/>
    <lineage>
        <taxon>Eukaryota</taxon>
        <taxon>Metazoa</taxon>
        <taxon>Ecdysozoa</taxon>
        <taxon>Nematoda</taxon>
        <taxon>Enoplea</taxon>
        <taxon>Dorylaimia</taxon>
        <taxon>Mermithida</taxon>
        <taxon>Mermithoidea</taxon>
        <taxon>Mermithidae</taxon>
        <taxon>Romanomermis</taxon>
    </lineage>
</organism>
<proteinExistence type="predicted"/>
<keyword evidence="1" id="KW-1185">Reference proteome</keyword>
<sequence>MEKSAPKRWENSKRATDEIKNFDYFPQLCHPPQNYFDFCAIYNRLPKPKHKPKNKPKLSKGLRAGITEEISLCALVGEKGWSGETGWSGKRDGQGKR</sequence>
<evidence type="ECO:0000313" key="1">
    <source>
        <dbReference type="Proteomes" id="UP000887565"/>
    </source>
</evidence>